<gene>
    <name evidence="3" type="ORF">C1752_01082</name>
</gene>
<dbReference type="Proteomes" id="UP000248857">
    <property type="component" value="Unassembled WGS sequence"/>
</dbReference>
<reference evidence="3 4" key="1">
    <citation type="journal article" date="2018" name="Sci. Rep.">
        <title>A novel species of the marine cyanobacterium Acaryochloris with a unique pigment content and lifestyle.</title>
        <authorList>
            <person name="Partensky F."/>
            <person name="Six C."/>
            <person name="Ratin M."/>
            <person name="Garczarek L."/>
            <person name="Vaulot D."/>
            <person name="Probert I."/>
            <person name="Calteau A."/>
            <person name="Gourvil P."/>
            <person name="Marie D."/>
            <person name="Grebert T."/>
            <person name="Bouchier C."/>
            <person name="Le Panse S."/>
            <person name="Gachenot M."/>
            <person name="Rodriguez F."/>
            <person name="Garrido J.L."/>
        </authorList>
    </citation>
    <scope>NUCLEOTIDE SEQUENCE [LARGE SCALE GENOMIC DNA]</scope>
    <source>
        <strain evidence="3 4">RCC1774</strain>
    </source>
</reference>
<keyword evidence="2" id="KW-1133">Transmembrane helix</keyword>
<sequence length="89" mass="9572">MASDPEKFSVPGGLIPAEVEARFKRTKDGFPDPKATGSTVDQEGLTNNYAVDPERSVAEATPLKTKLWQAVAFAAVTWIPISIAIIVSR</sequence>
<evidence type="ECO:0000313" key="3">
    <source>
        <dbReference type="EMBL" id="PZD74920.1"/>
    </source>
</evidence>
<feature type="transmembrane region" description="Helical" evidence="2">
    <location>
        <begin position="67"/>
        <end position="87"/>
    </location>
</feature>
<keyword evidence="4" id="KW-1185">Reference proteome</keyword>
<comment type="caution">
    <text evidence="3">The sequence shown here is derived from an EMBL/GenBank/DDBJ whole genome shotgun (WGS) entry which is preliminary data.</text>
</comment>
<evidence type="ECO:0000256" key="1">
    <source>
        <dbReference type="SAM" id="MobiDB-lite"/>
    </source>
</evidence>
<dbReference type="EMBL" id="PQWO01000002">
    <property type="protein sequence ID" value="PZD74920.1"/>
    <property type="molecule type" value="Genomic_DNA"/>
</dbReference>
<feature type="region of interest" description="Disordered" evidence="1">
    <location>
        <begin position="25"/>
        <end position="48"/>
    </location>
</feature>
<dbReference type="OrthoDB" id="571921at2"/>
<feature type="compositionally biased region" description="Polar residues" evidence="1">
    <location>
        <begin position="36"/>
        <end position="48"/>
    </location>
</feature>
<evidence type="ECO:0000256" key="2">
    <source>
        <dbReference type="SAM" id="Phobius"/>
    </source>
</evidence>
<proteinExistence type="predicted"/>
<dbReference type="RefSeq" id="WP_110985021.1">
    <property type="nucleotide sequence ID" value="NZ_CAWNWM010000002.1"/>
</dbReference>
<dbReference type="AlphaFoldDB" id="A0A2W1JNK5"/>
<name>A0A2W1JNK5_9CYAN</name>
<evidence type="ECO:0000313" key="4">
    <source>
        <dbReference type="Proteomes" id="UP000248857"/>
    </source>
</evidence>
<accession>A0A2W1JNK5</accession>
<keyword evidence="2" id="KW-0812">Transmembrane</keyword>
<keyword evidence="2" id="KW-0472">Membrane</keyword>
<protein>
    <submittedName>
        <fullName evidence="3">Uncharacterized protein</fullName>
    </submittedName>
</protein>
<organism evidence="3 4">
    <name type="scientific">Acaryochloris thomasi RCC1774</name>
    <dbReference type="NCBI Taxonomy" id="1764569"/>
    <lineage>
        <taxon>Bacteria</taxon>
        <taxon>Bacillati</taxon>
        <taxon>Cyanobacteriota</taxon>
        <taxon>Cyanophyceae</taxon>
        <taxon>Acaryochloridales</taxon>
        <taxon>Acaryochloridaceae</taxon>
        <taxon>Acaryochloris</taxon>
        <taxon>Acaryochloris thomasi</taxon>
    </lineage>
</organism>